<keyword evidence="2" id="KW-0328">Glycosyltransferase</keyword>
<name>A0ABN9Q9N0_9DINO</name>
<dbReference type="EMBL" id="CAUYUJ010002827">
    <property type="protein sequence ID" value="CAK0802535.1"/>
    <property type="molecule type" value="Genomic_DNA"/>
</dbReference>
<feature type="non-terminal residue" evidence="9">
    <location>
        <position position="1"/>
    </location>
</feature>
<dbReference type="InterPro" id="IPR009097">
    <property type="entry name" value="Cyclic_Pdiesterase"/>
</dbReference>
<evidence type="ECO:0000256" key="7">
    <source>
        <dbReference type="SAM" id="MobiDB-lite"/>
    </source>
</evidence>
<evidence type="ECO:0000256" key="1">
    <source>
        <dbReference type="ARBA" id="ARBA00004167"/>
    </source>
</evidence>
<dbReference type="InterPro" id="IPR044845">
    <property type="entry name" value="HPAT/SRGT1-like"/>
</dbReference>
<evidence type="ECO:0000313" key="9">
    <source>
        <dbReference type="EMBL" id="CAK0802535.1"/>
    </source>
</evidence>
<dbReference type="SUPFAM" id="SSF55144">
    <property type="entry name" value="LigT-like"/>
    <property type="match status" value="1"/>
</dbReference>
<feature type="domain" description="Hydroxyproline O-arabinosyltransferase-like" evidence="8">
    <location>
        <begin position="216"/>
        <end position="377"/>
    </location>
</feature>
<evidence type="ECO:0000313" key="10">
    <source>
        <dbReference type="Proteomes" id="UP001189429"/>
    </source>
</evidence>
<evidence type="ECO:0000256" key="3">
    <source>
        <dbReference type="ARBA" id="ARBA00022679"/>
    </source>
</evidence>
<keyword evidence="6" id="KW-0472">Membrane</keyword>
<dbReference type="Pfam" id="PF23452">
    <property type="entry name" value="HPAT"/>
    <property type="match status" value="1"/>
</dbReference>
<organism evidence="9 10">
    <name type="scientific">Prorocentrum cordatum</name>
    <dbReference type="NCBI Taxonomy" id="2364126"/>
    <lineage>
        <taxon>Eukaryota</taxon>
        <taxon>Sar</taxon>
        <taxon>Alveolata</taxon>
        <taxon>Dinophyceae</taxon>
        <taxon>Prorocentrales</taxon>
        <taxon>Prorocentraceae</taxon>
        <taxon>Prorocentrum</taxon>
    </lineage>
</organism>
<sequence>GAPADEDSGEGEGAEGQGGEARAAAQGGPGEQARGRAGLPDSSRAFAPHVTLFKMTAAGRGKQGKKASQAAKKAIARAAAALSGAKETICFGGGWLDRVSLVDMRVTQEDGYYAVQEEVALRDRAADGADGAAAAAGGGAPAHGGEEAFAEVEWLTGRDRPRGARAMARQACLLAALPAAGGLVAPPPRRLAATAPAHAMRRTHARDCTPADEDMHVVFSTGCNAFQHWQAEVLLNSAYHQGQCGRMTRIVVGCDKLIEGGEKVSTHQPGAGDKLIDHDDLLKSTYPALNVHVAPAIPEAAEFPWFNKPWSFEHWLNTTGDDVTERVVAILDPDEFFLQPLTQRAEHAADGPFEIIHGYPERLSQQVTDVVQPGWAVAQKYGLGSAFLSKFDQRTICPGGAASPCANITHEQGHLYQSVGPPYMLHNTDFKKVMPTWWELMKPVYAQDKGDILADMFAYTYAAVHHGVSHVQLENYMVSNSRAGGEAWRFVDSLASMSCHDPEAALEGRKRPGFLHAASHFKACTNGEHIPYEAEECPESGSDLWNFHKGHVPSTILSCDEPLITPPPDDLFNKQKGVIGKRSAFMICHLTFMVNRAALDYKAKFCASGFNANKCTRLVLGPNQRPALGNQFGYPLARVDQECNK</sequence>
<dbReference type="Gene3D" id="3.90.1140.10">
    <property type="entry name" value="Cyclic phosphodiesterase"/>
    <property type="match status" value="1"/>
</dbReference>
<dbReference type="InterPro" id="IPR056508">
    <property type="entry name" value="HPAT-like"/>
</dbReference>
<keyword evidence="4" id="KW-0812">Transmembrane</keyword>
<reference evidence="9" key="1">
    <citation type="submission" date="2023-10" db="EMBL/GenBank/DDBJ databases">
        <authorList>
            <person name="Chen Y."/>
            <person name="Shah S."/>
            <person name="Dougan E. K."/>
            <person name="Thang M."/>
            <person name="Chan C."/>
        </authorList>
    </citation>
    <scope>NUCLEOTIDE SEQUENCE [LARGE SCALE GENOMIC DNA]</scope>
</reference>
<gene>
    <name evidence="9" type="ORF">PCOR1329_LOCUS10038</name>
</gene>
<keyword evidence="10" id="KW-1185">Reference proteome</keyword>
<feature type="region of interest" description="Disordered" evidence="7">
    <location>
        <begin position="1"/>
        <end position="43"/>
    </location>
</feature>
<comment type="subcellular location">
    <subcellularLocation>
        <location evidence="1">Membrane</location>
        <topology evidence="1">Single-pass membrane protein</topology>
    </subcellularLocation>
</comment>
<accession>A0ABN9Q9N0</accession>
<dbReference type="Proteomes" id="UP001189429">
    <property type="component" value="Unassembled WGS sequence"/>
</dbReference>
<comment type="caution">
    <text evidence="9">The sequence shown here is derived from an EMBL/GenBank/DDBJ whole genome shotgun (WGS) entry which is preliminary data.</text>
</comment>
<dbReference type="PANTHER" id="PTHR31485">
    <property type="entry name" value="PEPTIDYL SERINE ALPHA-GALACTOSYLTRANSFERASE"/>
    <property type="match status" value="1"/>
</dbReference>
<evidence type="ECO:0000256" key="4">
    <source>
        <dbReference type="ARBA" id="ARBA00022692"/>
    </source>
</evidence>
<evidence type="ECO:0000256" key="6">
    <source>
        <dbReference type="ARBA" id="ARBA00023136"/>
    </source>
</evidence>
<dbReference type="PANTHER" id="PTHR31485:SF7">
    <property type="entry name" value="PEPTIDYL SERINE ALPHA-GALACTOSYLTRANSFERASE"/>
    <property type="match status" value="1"/>
</dbReference>
<evidence type="ECO:0000256" key="2">
    <source>
        <dbReference type="ARBA" id="ARBA00022676"/>
    </source>
</evidence>
<evidence type="ECO:0000256" key="5">
    <source>
        <dbReference type="ARBA" id="ARBA00022989"/>
    </source>
</evidence>
<evidence type="ECO:0000259" key="8">
    <source>
        <dbReference type="Pfam" id="PF23452"/>
    </source>
</evidence>
<protein>
    <recommendedName>
        <fullName evidence="8">Hydroxyproline O-arabinosyltransferase-like domain-containing protein</fullName>
    </recommendedName>
</protein>
<keyword evidence="5" id="KW-1133">Transmembrane helix</keyword>
<keyword evidence="3" id="KW-0808">Transferase</keyword>
<feature type="compositionally biased region" description="Low complexity" evidence="7">
    <location>
        <begin position="20"/>
        <end position="38"/>
    </location>
</feature>
<proteinExistence type="predicted"/>
<feature type="compositionally biased region" description="Acidic residues" evidence="7">
    <location>
        <begin position="1"/>
        <end position="13"/>
    </location>
</feature>